<name>A0ABM8K1I2_9GAMM</name>
<reference evidence="1 2" key="1">
    <citation type="submission" date="2023-10" db="EMBL/GenBank/DDBJ databases">
        <title>Xenorhabdus taiwanensis sp. nov., a symbiotic bacterium associated with the entomopathogenic nematode Steinernema taiwanensis.</title>
        <authorList>
            <person name="Tseng C.T."/>
            <person name="Shu H.Y."/>
            <person name="Chen M.H."/>
            <person name="Fang Y.J."/>
            <person name="Wu T.L."/>
            <person name="Lin Y.C."/>
            <person name="Huang C.J."/>
        </authorList>
    </citation>
    <scope>NUCLEOTIDE SEQUENCE [LARGE SCALE GENOMIC DNA]</scope>
    <source>
        <strain evidence="1 2">TCT-1</strain>
        <plasmid evidence="1 2">pXT11</plasmid>
    </source>
</reference>
<evidence type="ECO:0000313" key="2">
    <source>
        <dbReference type="Proteomes" id="UP001529514"/>
    </source>
</evidence>
<sequence length="256" mass="29238">MKKKDIDIDIDKLLSIDVCPLCGKKDCEYNKKENALVINATKQIIKTYVTKGKKQAAIRYAGSLGMLAKQSSDYLRNIHKATETDNSMSTISLFNHYVKDTGEPLTTHQVGIHDRVRSLMQKPGAFKRPSGSIQSRFISQIQNGERINFRNAYDFGIESRNVNDALWSVGGAVVSGNLDNVRIEPRGNNYNISGEINYHLYDKYSDTVDIFNWFETSIDPFKPFEITGEWKEPVNFDIDKHTYETKVKPMLDQQKK</sequence>
<protein>
    <submittedName>
        <fullName evidence="1">Uncharacterized protein</fullName>
    </submittedName>
</protein>
<evidence type="ECO:0000313" key="1">
    <source>
        <dbReference type="EMBL" id="BET98894.1"/>
    </source>
</evidence>
<organism evidence="1 2">
    <name type="scientific">Xenorhabdus taiwanensis</name>
    <dbReference type="NCBI Taxonomy" id="3085177"/>
    <lineage>
        <taxon>Bacteria</taxon>
        <taxon>Pseudomonadati</taxon>
        <taxon>Pseudomonadota</taxon>
        <taxon>Gammaproteobacteria</taxon>
        <taxon>Enterobacterales</taxon>
        <taxon>Morganellaceae</taxon>
        <taxon>Xenorhabdus</taxon>
    </lineage>
</organism>
<dbReference type="EMBL" id="AP028981">
    <property type="protein sequence ID" value="BET98894.1"/>
    <property type="molecule type" value="Genomic_DNA"/>
</dbReference>
<keyword evidence="1" id="KW-0614">Plasmid</keyword>
<dbReference type="Proteomes" id="UP001529514">
    <property type="component" value="Plasmid pXT11"/>
</dbReference>
<dbReference type="RefSeq" id="WP_374053752.1">
    <property type="nucleotide sequence ID" value="NZ_AP028981.1"/>
</dbReference>
<gene>
    <name evidence="1" type="ORF">TCT1_38150</name>
</gene>
<proteinExistence type="predicted"/>
<geneLocation type="plasmid" evidence="1 2">
    <name>pXT11</name>
</geneLocation>
<accession>A0ABM8K1I2</accession>
<keyword evidence="2" id="KW-1185">Reference proteome</keyword>